<comment type="caution">
    <text evidence="5">The sequence shown here is derived from an EMBL/GenBank/DDBJ whole genome shotgun (WGS) entry which is preliminary data.</text>
</comment>
<feature type="domain" description="Phospholipase/carboxylesterase/thioesterase" evidence="4">
    <location>
        <begin position="28"/>
        <end position="217"/>
    </location>
</feature>
<dbReference type="EMBL" id="JBHSHT010000001">
    <property type="protein sequence ID" value="MFC4823644.1"/>
    <property type="molecule type" value="Genomic_DNA"/>
</dbReference>
<dbReference type="RefSeq" id="WP_254270232.1">
    <property type="nucleotide sequence ID" value="NZ_CP100401.1"/>
</dbReference>
<keyword evidence="2 5" id="KW-0378">Hydrolase</keyword>
<proteinExistence type="inferred from homology"/>
<dbReference type="GO" id="GO:0016787">
    <property type="term" value="F:hydrolase activity"/>
    <property type="evidence" value="ECO:0007669"/>
    <property type="project" value="UniProtKB-KW"/>
</dbReference>
<evidence type="ECO:0000256" key="2">
    <source>
        <dbReference type="ARBA" id="ARBA00022801"/>
    </source>
</evidence>
<dbReference type="GeneID" id="73047278"/>
<keyword evidence="6" id="KW-1185">Reference proteome</keyword>
<gene>
    <name evidence="5" type="ORF">ACFO9K_05170</name>
</gene>
<evidence type="ECO:0000313" key="5">
    <source>
        <dbReference type="EMBL" id="MFC4823644.1"/>
    </source>
</evidence>
<name>A0ABD5PYU4_9EURY</name>
<accession>A0ABD5PYU4</accession>
<dbReference type="AlphaFoldDB" id="A0ABD5PYU4"/>
<comment type="similarity">
    <text evidence="1">Belongs to the AB hydrolase superfamily. AB hydrolase 2 family.</text>
</comment>
<feature type="region of interest" description="Disordered" evidence="3">
    <location>
        <begin position="1"/>
        <end position="21"/>
    </location>
</feature>
<dbReference type="PANTHER" id="PTHR10655:SF17">
    <property type="entry name" value="LYSOPHOSPHOLIPASE-LIKE PROTEIN 1"/>
    <property type="match status" value="1"/>
</dbReference>
<dbReference type="InterPro" id="IPR050565">
    <property type="entry name" value="LYPA1-2/EST-like"/>
</dbReference>
<evidence type="ECO:0000256" key="3">
    <source>
        <dbReference type="SAM" id="MobiDB-lite"/>
    </source>
</evidence>
<dbReference type="Gene3D" id="3.40.50.1820">
    <property type="entry name" value="alpha/beta hydrolase"/>
    <property type="match status" value="1"/>
</dbReference>
<dbReference type="Pfam" id="PF02230">
    <property type="entry name" value="Abhydrolase_2"/>
    <property type="match status" value="1"/>
</dbReference>
<dbReference type="SUPFAM" id="SSF53474">
    <property type="entry name" value="alpha/beta-Hydrolases"/>
    <property type="match status" value="1"/>
</dbReference>
<dbReference type="PANTHER" id="PTHR10655">
    <property type="entry name" value="LYSOPHOSPHOLIPASE-RELATED"/>
    <property type="match status" value="1"/>
</dbReference>
<dbReference type="Proteomes" id="UP001595945">
    <property type="component" value="Unassembled WGS sequence"/>
</dbReference>
<organism evidence="5 6">
    <name type="scientific">Halorussus aquaticus</name>
    <dbReference type="NCBI Taxonomy" id="2953748"/>
    <lineage>
        <taxon>Archaea</taxon>
        <taxon>Methanobacteriati</taxon>
        <taxon>Methanobacteriota</taxon>
        <taxon>Stenosarchaea group</taxon>
        <taxon>Halobacteria</taxon>
        <taxon>Halobacteriales</taxon>
        <taxon>Haladaptataceae</taxon>
        <taxon>Halorussus</taxon>
    </lineage>
</organism>
<reference evidence="5 6" key="1">
    <citation type="journal article" date="2019" name="Int. J. Syst. Evol. Microbiol.">
        <title>The Global Catalogue of Microorganisms (GCM) 10K type strain sequencing project: providing services to taxonomists for standard genome sequencing and annotation.</title>
        <authorList>
            <consortium name="The Broad Institute Genomics Platform"/>
            <consortium name="The Broad Institute Genome Sequencing Center for Infectious Disease"/>
            <person name="Wu L."/>
            <person name="Ma J."/>
        </authorList>
    </citation>
    <scope>NUCLEOTIDE SEQUENCE [LARGE SCALE GENOMIC DNA]</scope>
    <source>
        <strain evidence="5 6">XZYJ18</strain>
    </source>
</reference>
<dbReference type="InterPro" id="IPR029058">
    <property type="entry name" value="AB_hydrolase_fold"/>
</dbReference>
<evidence type="ECO:0000256" key="1">
    <source>
        <dbReference type="ARBA" id="ARBA00006499"/>
    </source>
</evidence>
<protein>
    <submittedName>
        <fullName evidence="5">Alpha/beta hydrolase</fullName>
    </submittedName>
</protein>
<sequence>MTEFGGSGTESPADDPHADRPVITAGAPIRAAEVAVVLLHGRGATAQGVVNLAEPLYRHGVAFFAPQAARSRWYPHSFLAPVERNEPHLSSALRRVDAVVDDAVAKGIPLDKVVLFGFSQGACLAAEYAARNPRRYGGVAALSGGLVGPPDARREYEGSVEETPVFVGCGDADDHVPVERVRETAETFRSLNAEVTERIYPGLEHAVNDDEMAFVGSLVERLAESGE</sequence>
<evidence type="ECO:0000313" key="6">
    <source>
        <dbReference type="Proteomes" id="UP001595945"/>
    </source>
</evidence>
<dbReference type="InterPro" id="IPR003140">
    <property type="entry name" value="PLipase/COase/thioEstase"/>
</dbReference>
<evidence type="ECO:0000259" key="4">
    <source>
        <dbReference type="Pfam" id="PF02230"/>
    </source>
</evidence>